<dbReference type="KEGG" id="sto:STK_25860"/>
<evidence type="ECO:0000256" key="1">
    <source>
        <dbReference type="SAM" id="Phobius"/>
    </source>
</evidence>
<evidence type="ECO:0000313" key="2">
    <source>
        <dbReference type="EMBL" id="BAB67699.1"/>
    </source>
</evidence>
<name>Q96XC9_SULTO</name>
<sequence length="318" mass="36119">MKLVLHVFIFLVLFHNIYYVQGINYNNSVYFIATNQSFVSTLYRNFSPILSFQGIGYLYVYNNSLVVIDDNGNSLNVFISYNGISFHEEKLVNQGFIEGVPLFSSGFLAIINNGYLQIFNIYNGKTIINESYFGEPFAFYYPYLISGYIESNGIQAYEYNIISNTSIYLGTVEGVNFSPNGTLIKINDSEIVIGKELIPLHALQGGDNYIQEDYYNGSLYILVSSIFQNKSEIELIKINNQYQVKYLSTIHGAYIPTSIIFENGKPYGIFIDTANDNAYEISLYSQKTTSNQFTSLIYVIIPIIIIIAIVLLIKKIRS</sequence>
<dbReference type="STRING" id="273063.STK_25860"/>
<dbReference type="Proteomes" id="UP000001015">
    <property type="component" value="Chromosome"/>
</dbReference>
<feature type="transmembrane region" description="Helical" evidence="1">
    <location>
        <begin position="295"/>
        <end position="313"/>
    </location>
</feature>
<gene>
    <name evidence="2" type="primary">ST2586</name>
    <name evidence="2" type="ordered locus">STK_25860</name>
</gene>
<organism evidence="2 3">
    <name type="scientific">Sulfurisphaera tokodaii (strain DSM 16993 / JCM 10545 / NBRC 100140 / 7)</name>
    <name type="common">Sulfolobus tokodaii</name>
    <dbReference type="NCBI Taxonomy" id="273063"/>
    <lineage>
        <taxon>Archaea</taxon>
        <taxon>Thermoproteota</taxon>
        <taxon>Thermoprotei</taxon>
        <taxon>Sulfolobales</taxon>
        <taxon>Sulfolobaceae</taxon>
        <taxon>Sulfurisphaera</taxon>
    </lineage>
</organism>
<keyword evidence="1" id="KW-1133">Transmembrane helix</keyword>
<proteinExistence type="predicted"/>
<dbReference type="AlphaFoldDB" id="Q96XC9"/>
<dbReference type="PATRIC" id="fig|273063.9.peg.2920"/>
<keyword evidence="3" id="KW-1185">Reference proteome</keyword>
<evidence type="ECO:0000313" key="3">
    <source>
        <dbReference type="Proteomes" id="UP000001015"/>
    </source>
</evidence>
<accession>Q96XC9</accession>
<dbReference type="EMBL" id="BA000023">
    <property type="protein sequence ID" value="BAB67699.1"/>
    <property type="molecule type" value="Genomic_DNA"/>
</dbReference>
<reference evidence="3" key="1">
    <citation type="journal article" date="2001" name="DNA Res.">
        <title>Complete genome sequence of an aerobic thermoacidophilic Crenarchaeon, Sulfolobus tokodaii strain7.</title>
        <authorList>
            <person name="Kawarabayasi Y."/>
            <person name="Hino Y."/>
            <person name="Horikawa H."/>
            <person name="Jin-no K."/>
            <person name="Takahashi M."/>
            <person name="Sekine M."/>
            <person name="Baba S."/>
            <person name="Ankai A."/>
            <person name="Kosugi H."/>
            <person name="Hosoyama A."/>
            <person name="Fukui S."/>
            <person name="Nagai Y."/>
            <person name="Nishijima K."/>
            <person name="Otsuka R."/>
            <person name="Nakazawa H."/>
            <person name="Takamiya M."/>
            <person name="Kato Y."/>
            <person name="Yoshizawa T."/>
            <person name="Tanaka T."/>
            <person name="Kudoh Y."/>
            <person name="Yamazaki J."/>
            <person name="Kushida N."/>
            <person name="Oguchi A."/>
            <person name="Aoki K."/>
            <person name="Masuda S."/>
            <person name="Yanagii M."/>
            <person name="Nishimura M."/>
            <person name="Yamagishi A."/>
            <person name="Oshima T."/>
            <person name="Kikuchi H."/>
        </authorList>
    </citation>
    <scope>NUCLEOTIDE SEQUENCE [LARGE SCALE GENOMIC DNA]</scope>
    <source>
        <strain evidence="3">DSM 16993 / JCM 10545 / NBRC 100140 / 7</strain>
    </source>
</reference>
<protein>
    <submittedName>
        <fullName evidence="2">Uncharacterized protein</fullName>
    </submittedName>
</protein>
<keyword evidence="1" id="KW-0812">Transmembrane</keyword>
<keyword evidence="1" id="KW-0472">Membrane</keyword>